<evidence type="ECO:0000313" key="5">
    <source>
        <dbReference type="Proteomes" id="UP000034207"/>
    </source>
</evidence>
<dbReference type="SMART" id="SM00448">
    <property type="entry name" value="REC"/>
    <property type="match status" value="1"/>
</dbReference>
<proteinExistence type="predicted"/>
<dbReference type="Gene3D" id="3.40.50.2300">
    <property type="match status" value="1"/>
</dbReference>
<evidence type="ECO:0000313" key="4">
    <source>
        <dbReference type="EMBL" id="KKQ93863.1"/>
    </source>
</evidence>
<comment type="caution">
    <text evidence="4">The sequence shown here is derived from an EMBL/GenBank/DDBJ whole genome shotgun (WGS) entry which is preliminary data.</text>
</comment>
<dbReference type="InterPro" id="IPR050595">
    <property type="entry name" value="Bact_response_regulator"/>
</dbReference>
<reference evidence="4 5" key="1">
    <citation type="journal article" date="2015" name="Nature">
        <title>rRNA introns, odd ribosomes, and small enigmatic genomes across a large radiation of phyla.</title>
        <authorList>
            <person name="Brown C.T."/>
            <person name="Hug L.A."/>
            <person name="Thomas B.C."/>
            <person name="Sharon I."/>
            <person name="Castelle C.J."/>
            <person name="Singh A."/>
            <person name="Wilkins M.J."/>
            <person name="Williams K.H."/>
            <person name="Banfield J.F."/>
        </authorList>
    </citation>
    <scope>NUCLEOTIDE SEQUENCE [LARGE SCALE GENOMIC DNA]</scope>
</reference>
<dbReference type="EMBL" id="LBVV01000015">
    <property type="protein sequence ID" value="KKQ93863.1"/>
    <property type="molecule type" value="Genomic_DNA"/>
</dbReference>
<dbReference type="PANTHER" id="PTHR44591">
    <property type="entry name" value="STRESS RESPONSE REGULATOR PROTEIN 1"/>
    <property type="match status" value="1"/>
</dbReference>
<evidence type="ECO:0000259" key="3">
    <source>
        <dbReference type="PROSITE" id="PS50110"/>
    </source>
</evidence>
<dbReference type="InterPro" id="IPR001789">
    <property type="entry name" value="Sig_transdc_resp-reg_receiver"/>
</dbReference>
<evidence type="ECO:0000256" key="2">
    <source>
        <dbReference type="PROSITE-ProRule" id="PRU00169"/>
    </source>
</evidence>
<dbReference type="AlphaFoldDB" id="A0A0G0LPP9"/>
<dbReference type="Pfam" id="PF00072">
    <property type="entry name" value="Response_reg"/>
    <property type="match status" value="1"/>
</dbReference>
<accession>A0A0G0LPP9</accession>
<organism evidence="4 5">
    <name type="scientific">candidate division CPR2 bacterium GW2011_GWC2_39_10</name>
    <dbReference type="NCBI Taxonomy" id="1618345"/>
    <lineage>
        <taxon>Bacteria</taxon>
        <taxon>Bacteria division CPR2</taxon>
    </lineage>
</organism>
<protein>
    <submittedName>
        <fullName evidence="4">Response regulator receiver</fullName>
    </submittedName>
</protein>
<gene>
    <name evidence="4" type="ORF">UT18_C0015G0017</name>
</gene>
<dbReference type="InterPro" id="IPR011006">
    <property type="entry name" value="CheY-like_superfamily"/>
</dbReference>
<keyword evidence="1 2" id="KW-0597">Phosphoprotein</keyword>
<dbReference type="PANTHER" id="PTHR44591:SF23">
    <property type="entry name" value="CHEY SUBFAMILY"/>
    <property type="match status" value="1"/>
</dbReference>
<dbReference type="PROSITE" id="PS50110">
    <property type="entry name" value="RESPONSE_REGULATORY"/>
    <property type="match status" value="1"/>
</dbReference>
<feature type="domain" description="Response regulatory" evidence="3">
    <location>
        <begin position="2"/>
        <end position="119"/>
    </location>
</feature>
<name>A0A0G0LPP9_UNCC2</name>
<feature type="modified residue" description="4-aspartylphosphate" evidence="2">
    <location>
        <position position="52"/>
    </location>
</feature>
<dbReference type="STRING" id="1618345.UT18_C0015G0017"/>
<dbReference type="Proteomes" id="UP000034207">
    <property type="component" value="Unassembled WGS sequence"/>
</dbReference>
<dbReference type="SUPFAM" id="SSF52172">
    <property type="entry name" value="CheY-like"/>
    <property type="match status" value="1"/>
</dbReference>
<sequence length="121" mass="13403">MKILVVEDERILAQILSKSFNLLGHEVILAFNGEDGLRKAQTEPDIKLILLDLMLPIKDGFQVLKELKSDPKTKDIPVVITSNIAEEAKIKEGIEAGAADYLVKSNISIDNLTELVNKYVS</sequence>
<dbReference type="GO" id="GO:0000160">
    <property type="term" value="P:phosphorelay signal transduction system"/>
    <property type="evidence" value="ECO:0007669"/>
    <property type="project" value="InterPro"/>
</dbReference>
<evidence type="ECO:0000256" key="1">
    <source>
        <dbReference type="ARBA" id="ARBA00022553"/>
    </source>
</evidence>